<dbReference type="Proteomes" id="UP001146430">
    <property type="component" value="Unassembled WGS sequence"/>
</dbReference>
<sequence length="116" mass="12973">MLGTKYEADGKPICPADPDEAARRYLELLQDDLNAQNAAQQRPANDYSPFEFTSADRHFYCSAWPVKDSVSTTCVTTVGDVALNYYLHRDGHDSTAEQQRMEDIGTKLSPSLQNLD</sequence>
<evidence type="ECO:0000313" key="3">
    <source>
        <dbReference type="EMBL" id="MDV2423693.1"/>
    </source>
</evidence>
<comment type="caution">
    <text evidence="2">The sequence shown here is derived from an EMBL/GenBank/DDBJ whole genome shotgun (WGS) entry which is preliminary data.</text>
</comment>
<evidence type="ECO:0000313" key="4">
    <source>
        <dbReference type="Proteomes" id="UP001146430"/>
    </source>
</evidence>
<dbReference type="EMBL" id="JAVBID010000004">
    <property type="protein sequence ID" value="MDV2423693.1"/>
    <property type="molecule type" value="Genomic_DNA"/>
</dbReference>
<evidence type="ECO:0000313" key="2">
    <source>
        <dbReference type="EMBL" id="MCZ9306843.1"/>
    </source>
</evidence>
<dbReference type="AlphaFoldDB" id="A0A9X3RVB3"/>
<feature type="region of interest" description="Disordered" evidence="1">
    <location>
        <begin position="93"/>
        <end position="116"/>
    </location>
</feature>
<evidence type="ECO:0000256" key="1">
    <source>
        <dbReference type="SAM" id="MobiDB-lite"/>
    </source>
</evidence>
<name>A0A9X3RVB3_9CORY</name>
<reference evidence="2" key="1">
    <citation type="submission" date="2022-02" db="EMBL/GenBank/DDBJ databases">
        <title>Corynebacterium sp. from urogenital microbiome.</title>
        <authorList>
            <person name="Cappelli E.A."/>
            <person name="Ribeiro T.G."/>
            <person name="Peixe L."/>
        </authorList>
    </citation>
    <scope>NUCLEOTIDE SEQUENCE</scope>
    <source>
        <strain evidence="2">C8Ua_181</strain>
    </source>
</reference>
<evidence type="ECO:0000313" key="5">
    <source>
        <dbReference type="Proteomes" id="UP001185631"/>
    </source>
</evidence>
<protein>
    <submittedName>
        <fullName evidence="2">Uncharacterized protein</fullName>
    </submittedName>
</protein>
<accession>A0A9X3RVB3</accession>
<organism evidence="2 4">
    <name type="scientific">Corynebacterium curieae</name>
    <dbReference type="NCBI Taxonomy" id="2913500"/>
    <lineage>
        <taxon>Bacteria</taxon>
        <taxon>Bacillati</taxon>
        <taxon>Actinomycetota</taxon>
        <taxon>Actinomycetes</taxon>
        <taxon>Mycobacteriales</taxon>
        <taxon>Corynebacteriaceae</taxon>
        <taxon>Corynebacterium</taxon>
    </lineage>
</organism>
<gene>
    <name evidence="2" type="ORF">L8V01_05040</name>
    <name evidence="3" type="ORF">RAE13_04585</name>
</gene>
<reference evidence="3 5" key="2">
    <citation type="submission" date="2023-08" db="EMBL/GenBank/DDBJ databases">
        <title>Genomic characterization of the C. tuberculostearicum species complex, a ubiquitous member of the human skin microbiome.</title>
        <authorList>
            <person name="Ahmed N."/>
            <person name="Deming C."/>
            <person name="Conlan S."/>
            <person name="Segre J."/>
        </authorList>
    </citation>
    <scope>NUCLEOTIDE SEQUENCE [LARGE SCALE GENOMIC DNA]</scope>
    <source>
        <strain evidence="3 5">CTNIH19</strain>
    </source>
</reference>
<proteinExistence type="predicted"/>
<dbReference type="EMBL" id="JAKMUU010000002">
    <property type="protein sequence ID" value="MCZ9306843.1"/>
    <property type="molecule type" value="Genomic_DNA"/>
</dbReference>
<dbReference type="Proteomes" id="UP001185631">
    <property type="component" value="Unassembled WGS sequence"/>
</dbReference>
<dbReference type="RefSeq" id="WP_269946054.1">
    <property type="nucleotide sequence ID" value="NZ_JAKMUU010000002.1"/>
</dbReference>
<feature type="compositionally biased region" description="Basic and acidic residues" evidence="1">
    <location>
        <begin position="93"/>
        <end position="105"/>
    </location>
</feature>
<keyword evidence="5" id="KW-1185">Reference proteome</keyword>